<dbReference type="eggNOG" id="ENOG5033G8X">
    <property type="taxonomic scope" value="Bacteria"/>
</dbReference>
<accession>B7K458</accession>
<dbReference type="STRING" id="41431.PCC8801_3814"/>
<keyword evidence="2" id="KW-1185">Reference proteome</keyword>
<proteinExistence type="predicted"/>
<protein>
    <submittedName>
        <fullName evidence="1">Uncharacterized protein</fullName>
    </submittedName>
</protein>
<dbReference type="EMBL" id="CP001287">
    <property type="protein sequence ID" value="ACK67764.1"/>
    <property type="molecule type" value="Genomic_DNA"/>
</dbReference>
<dbReference type="AlphaFoldDB" id="B7K458"/>
<reference evidence="2" key="1">
    <citation type="journal article" date="2011" name="MBio">
        <title>Novel metabolic attributes of the genus Cyanothece, comprising a group of unicellular nitrogen-fixing Cyanobacteria.</title>
        <authorList>
            <person name="Bandyopadhyay A."/>
            <person name="Elvitigala T."/>
            <person name="Welsh E."/>
            <person name="Stockel J."/>
            <person name="Liberton M."/>
            <person name="Min H."/>
            <person name="Sherman L.A."/>
            <person name="Pakrasi H.B."/>
        </authorList>
    </citation>
    <scope>NUCLEOTIDE SEQUENCE [LARGE SCALE GENOMIC DNA]</scope>
    <source>
        <strain evidence="2">PCC 8801</strain>
    </source>
</reference>
<evidence type="ECO:0000313" key="2">
    <source>
        <dbReference type="Proteomes" id="UP000008204"/>
    </source>
</evidence>
<sequence>MSGHSSGDNISYEISTQDICVEIISPPQRDSKWYQGLSLQIDQEILGGKVIAYQIRWFNGNWSTWFVPGVNDIDHKYNRANNTMRRMWSYFDDHEHKYILCKAANSVSIPNPPIN</sequence>
<organism evidence="1 2">
    <name type="scientific">Rippkaea orientalis (strain PCC 8801 / RF-1)</name>
    <name type="common">Cyanothece sp. (strain PCC 8801)</name>
    <dbReference type="NCBI Taxonomy" id="41431"/>
    <lineage>
        <taxon>Bacteria</taxon>
        <taxon>Bacillati</taxon>
        <taxon>Cyanobacteriota</taxon>
        <taxon>Cyanophyceae</taxon>
        <taxon>Oscillatoriophycideae</taxon>
        <taxon>Chroococcales</taxon>
        <taxon>Aphanothecaceae</taxon>
        <taxon>Rippkaea</taxon>
        <taxon>Rippkaea orientalis</taxon>
    </lineage>
</organism>
<dbReference type="HOGENOM" id="CLU_151493_0_0_3"/>
<dbReference type="OrthoDB" id="583230at2"/>
<dbReference type="KEGG" id="cyp:PCC8801_3814"/>
<name>B7K458_RIPO1</name>
<gene>
    <name evidence="1" type="ordered locus">PCC8801_3814</name>
</gene>
<dbReference type="RefSeq" id="WP_012597022.1">
    <property type="nucleotide sequence ID" value="NC_011726.1"/>
</dbReference>
<evidence type="ECO:0000313" key="1">
    <source>
        <dbReference type="EMBL" id="ACK67764.1"/>
    </source>
</evidence>
<dbReference type="Proteomes" id="UP000008204">
    <property type="component" value="Chromosome"/>
</dbReference>